<organism evidence="1 2">
    <name type="scientific">Racocetra fulgida</name>
    <dbReference type="NCBI Taxonomy" id="60492"/>
    <lineage>
        <taxon>Eukaryota</taxon>
        <taxon>Fungi</taxon>
        <taxon>Fungi incertae sedis</taxon>
        <taxon>Mucoromycota</taxon>
        <taxon>Glomeromycotina</taxon>
        <taxon>Glomeromycetes</taxon>
        <taxon>Diversisporales</taxon>
        <taxon>Gigasporaceae</taxon>
        <taxon>Racocetra</taxon>
    </lineage>
</organism>
<evidence type="ECO:0000313" key="2">
    <source>
        <dbReference type="Proteomes" id="UP000789396"/>
    </source>
</evidence>
<accession>A0A9N9I6W1</accession>
<dbReference type="OrthoDB" id="294853at2759"/>
<dbReference type="Proteomes" id="UP000789396">
    <property type="component" value="Unassembled WGS sequence"/>
</dbReference>
<reference evidence="1" key="1">
    <citation type="submission" date="2021-06" db="EMBL/GenBank/DDBJ databases">
        <authorList>
            <person name="Kallberg Y."/>
            <person name="Tangrot J."/>
            <person name="Rosling A."/>
        </authorList>
    </citation>
    <scope>NUCLEOTIDE SEQUENCE</scope>
    <source>
        <strain evidence="1">IN212</strain>
    </source>
</reference>
<name>A0A9N9I6W1_9GLOM</name>
<dbReference type="AlphaFoldDB" id="A0A9N9I6W1"/>
<comment type="caution">
    <text evidence="1">The sequence shown here is derived from an EMBL/GenBank/DDBJ whole genome shotgun (WGS) entry which is preliminary data.</text>
</comment>
<protein>
    <submittedName>
        <fullName evidence="1">10050_t:CDS:1</fullName>
    </submittedName>
</protein>
<feature type="non-terminal residue" evidence="1">
    <location>
        <position position="162"/>
    </location>
</feature>
<sequence length="162" mass="18750">VDKLTTWNESIDENFQLFDNLETSCCKQMLKNIDSTPVFVTPVERERFAYACLQCLFELCSDEKDAKVTVPILLKRCAFVIHNYTVDQPLFGRCSLLRHLCFIQDLLKKHILSGQNAHLFYLQHVISEAICLKDSNIDKLLKECLKKIGEDLGVYKINIKHI</sequence>
<gene>
    <name evidence="1" type="ORF">RFULGI_LOCUS11617</name>
</gene>
<evidence type="ECO:0000313" key="1">
    <source>
        <dbReference type="EMBL" id="CAG8723404.1"/>
    </source>
</evidence>
<proteinExistence type="predicted"/>
<keyword evidence="2" id="KW-1185">Reference proteome</keyword>
<dbReference type="EMBL" id="CAJVPZ010025727">
    <property type="protein sequence ID" value="CAG8723404.1"/>
    <property type="molecule type" value="Genomic_DNA"/>
</dbReference>